<dbReference type="InterPro" id="IPR050237">
    <property type="entry name" value="ATP-dep_AMP-bd_enzyme"/>
</dbReference>
<evidence type="ECO:0000259" key="1">
    <source>
        <dbReference type="Pfam" id="PF00501"/>
    </source>
</evidence>
<dbReference type="InterPro" id="IPR020845">
    <property type="entry name" value="AMP-binding_CS"/>
</dbReference>
<dbReference type="AlphaFoldDB" id="A0A853B406"/>
<dbReference type="SUPFAM" id="SSF56801">
    <property type="entry name" value="Acetyl-CoA synthetase-like"/>
    <property type="match status" value="1"/>
</dbReference>
<dbReference type="EC" id="6.2.1.-" evidence="3"/>
<keyword evidence="4" id="KW-1185">Reference proteome</keyword>
<dbReference type="InterPro" id="IPR000873">
    <property type="entry name" value="AMP-dep_synth/lig_dom"/>
</dbReference>
<dbReference type="Proteomes" id="UP000549616">
    <property type="component" value="Unassembled WGS sequence"/>
</dbReference>
<dbReference type="Pfam" id="PF00501">
    <property type="entry name" value="AMP-binding"/>
    <property type="match status" value="1"/>
</dbReference>
<feature type="domain" description="AMP-dependent synthetase/ligase" evidence="1">
    <location>
        <begin position="12"/>
        <end position="377"/>
    </location>
</feature>
<gene>
    <name evidence="3" type="ORF">HNR02_003226</name>
</gene>
<organism evidence="3 4">
    <name type="scientific">Amycolatopsis endophytica</name>
    <dbReference type="NCBI Taxonomy" id="860233"/>
    <lineage>
        <taxon>Bacteria</taxon>
        <taxon>Bacillati</taxon>
        <taxon>Actinomycetota</taxon>
        <taxon>Actinomycetes</taxon>
        <taxon>Pseudonocardiales</taxon>
        <taxon>Pseudonocardiaceae</taxon>
        <taxon>Amycolatopsis</taxon>
    </lineage>
</organism>
<dbReference type="InterPro" id="IPR045851">
    <property type="entry name" value="AMP-bd_C_sf"/>
</dbReference>
<evidence type="ECO:0000259" key="2">
    <source>
        <dbReference type="Pfam" id="PF13193"/>
    </source>
</evidence>
<comment type="caution">
    <text evidence="3">The sequence shown here is derived from an EMBL/GenBank/DDBJ whole genome shotgun (WGS) entry which is preliminary data.</text>
</comment>
<feature type="domain" description="AMP-binding enzyme C-terminal" evidence="2">
    <location>
        <begin position="427"/>
        <end position="502"/>
    </location>
</feature>
<keyword evidence="3" id="KW-0436">Ligase</keyword>
<dbReference type="EMBL" id="JACCFK010000001">
    <property type="protein sequence ID" value="NYI89903.1"/>
    <property type="molecule type" value="Genomic_DNA"/>
</dbReference>
<dbReference type="PANTHER" id="PTHR43767:SF1">
    <property type="entry name" value="NONRIBOSOMAL PEPTIDE SYNTHASE PES1 (EUROFUNG)-RELATED"/>
    <property type="match status" value="1"/>
</dbReference>
<evidence type="ECO:0000313" key="4">
    <source>
        <dbReference type="Proteomes" id="UP000549616"/>
    </source>
</evidence>
<dbReference type="InterPro" id="IPR042099">
    <property type="entry name" value="ANL_N_sf"/>
</dbReference>
<dbReference type="Gene3D" id="3.40.50.12780">
    <property type="entry name" value="N-terminal domain of ligase-like"/>
    <property type="match status" value="1"/>
</dbReference>
<dbReference type="InterPro" id="IPR025110">
    <property type="entry name" value="AMP-bd_C"/>
</dbReference>
<name>A0A853B406_9PSEU</name>
<dbReference type="Pfam" id="PF13193">
    <property type="entry name" value="AMP-binding_C"/>
    <property type="match status" value="1"/>
</dbReference>
<dbReference type="Gene3D" id="3.30.300.30">
    <property type="match status" value="1"/>
</dbReference>
<sequence>MDLTEVSVLDALDHWASETPENAFIQWRDEAPQTYVEFHERTRRLAGGLRELGVAEGDTVLVMLPNGLEIVYSWLACNALGAIEVPVNTFLRGAFLQHILEDSQAAVMIVDAASLPHLASLDLPERLRTLVVAGDDAPVAVGRVPAVAYETVLASAPIAGLRKAEFSDLSAIFYTSGTTGPAKGIMFTYGQGCVSARNYLRAAGAGHDDVFFCCMPLFHSNAQILQIAAPLMAGARISIWPEFSASRWLNEVRSVGATVSNMLGVMTEFVYRQPARDDDADNPLRILQTVPAPAAIVGDFERRFGVTCIDGYGLTDAGMVAFRRHDEPLVPGSSGRPVDDFEVVIGDPVTDVQLPVGTVGEILIRPRVPFGFMRGYWRRPDVTVEAWRNLWFHTGDAGMIDEDGNLHFRDRMGDSIRVRGENISSSEIEAVLNAHPSVRQCAAVAVTAEIGDYDILVAVVPAPGASIDPGALLRYCEGRMPYYAVPRYVDILSSLPMTATQKVRKVELRQRGVGPSTWDRMNEGYSVPRA</sequence>
<proteinExistence type="predicted"/>
<dbReference type="PROSITE" id="PS00455">
    <property type="entry name" value="AMP_BINDING"/>
    <property type="match status" value="1"/>
</dbReference>
<dbReference type="GO" id="GO:0016878">
    <property type="term" value="F:acid-thiol ligase activity"/>
    <property type="evidence" value="ECO:0007669"/>
    <property type="project" value="UniProtKB-ARBA"/>
</dbReference>
<evidence type="ECO:0000313" key="3">
    <source>
        <dbReference type="EMBL" id="NYI89903.1"/>
    </source>
</evidence>
<protein>
    <submittedName>
        <fullName evidence="3">Crotonobetaine/carnitine-CoA ligase</fullName>
        <ecNumber evidence="3">6.2.1.-</ecNumber>
    </submittedName>
</protein>
<accession>A0A853B406</accession>
<reference evidence="3 4" key="1">
    <citation type="submission" date="2020-07" db="EMBL/GenBank/DDBJ databases">
        <title>Sequencing the genomes of 1000 actinobacteria strains.</title>
        <authorList>
            <person name="Klenk H.-P."/>
        </authorList>
    </citation>
    <scope>NUCLEOTIDE SEQUENCE [LARGE SCALE GENOMIC DNA]</scope>
    <source>
        <strain evidence="3 4">DSM 104006</strain>
    </source>
</reference>
<dbReference type="RefSeq" id="WP_179773983.1">
    <property type="nucleotide sequence ID" value="NZ_JACCFK010000001.1"/>
</dbReference>
<dbReference type="PANTHER" id="PTHR43767">
    <property type="entry name" value="LONG-CHAIN-FATTY-ACID--COA LIGASE"/>
    <property type="match status" value="1"/>
</dbReference>